<dbReference type="RefSeq" id="WP_367876114.1">
    <property type="nucleotide sequence ID" value="NZ_JBFNXX010000001.1"/>
</dbReference>
<comment type="caution">
    <text evidence="1">The sequence shown here is derived from an EMBL/GenBank/DDBJ whole genome shotgun (WGS) entry which is preliminary data.</text>
</comment>
<dbReference type="EMBL" id="JBFNXX010000001">
    <property type="protein sequence ID" value="MEW9918417.1"/>
    <property type="molecule type" value="Genomic_DNA"/>
</dbReference>
<protein>
    <submittedName>
        <fullName evidence="1">Uncharacterized protein</fullName>
    </submittedName>
</protein>
<gene>
    <name evidence="1" type="ORF">AB2B41_02285</name>
</gene>
<sequence length="50" mass="5247">MITLQFLLMALVAIVVPGTGLVYTLTPALGGGWRAVPRAVIPERSAIELA</sequence>
<name>A0ABV3RHH2_9RHOB</name>
<dbReference type="Proteomes" id="UP001556098">
    <property type="component" value="Unassembled WGS sequence"/>
</dbReference>
<accession>A0ABV3RHH2</accession>
<evidence type="ECO:0000313" key="1">
    <source>
        <dbReference type="EMBL" id="MEW9918417.1"/>
    </source>
</evidence>
<organism evidence="1 2">
    <name type="scientific">Sulfitobacter sediminis</name>
    <dbReference type="NCBI Taxonomy" id="3234186"/>
    <lineage>
        <taxon>Bacteria</taxon>
        <taxon>Pseudomonadati</taxon>
        <taxon>Pseudomonadota</taxon>
        <taxon>Alphaproteobacteria</taxon>
        <taxon>Rhodobacterales</taxon>
        <taxon>Roseobacteraceae</taxon>
        <taxon>Sulfitobacter</taxon>
    </lineage>
</organism>
<evidence type="ECO:0000313" key="2">
    <source>
        <dbReference type="Proteomes" id="UP001556098"/>
    </source>
</evidence>
<reference evidence="1 2" key="1">
    <citation type="submission" date="2024-07" db="EMBL/GenBank/DDBJ databases">
        <title>Marimonas sp.nov., isolated from tidal-flat sediment.</title>
        <authorList>
            <person name="Jayan J.N."/>
            <person name="Lee S.S."/>
        </authorList>
    </citation>
    <scope>NUCLEOTIDE SEQUENCE [LARGE SCALE GENOMIC DNA]</scope>
    <source>
        <strain evidence="1 2">MJW-29</strain>
    </source>
</reference>
<proteinExistence type="predicted"/>
<keyword evidence="2" id="KW-1185">Reference proteome</keyword>